<dbReference type="PANTHER" id="PTHR12295">
    <property type="entry name" value="FURRY-RELATED"/>
    <property type="match status" value="1"/>
</dbReference>
<feature type="domain" description="Cell morphogenesis central region" evidence="4">
    <location>
        <begin position="1739"/>
        <end position="1905"/>
    </location>
</feature>
<feature type="region of interest" description="Disordered" evidence="1">
    <location>
        <begin position="160"/>
        <end position="203"/>
    </location>
</feature>
<feature type="domain" description="Cell morphogenesis protein C-terminal" evidence="3">
    <location>
        <begin position="1959"/>
        <end position="2209"/>
    </location>
</feature>
<proteinExistence type="predicted"/>
<dbReference type="InterPro" id="IPR025481">
    <property type="entry name" value="Cell_Morphogen_C"/>
</dbReference>
<dbReference type="RefSeq" id="XP_033597770.1">
    <property type="nucleotide sequence ID" value="XM_033750117.1"/>
</dbReference>
<feature type="compositionally biased region" description="Basic and acidic residues" evidence="1">
    <location>
        <begin position="2540"/>
        <end position="2549"/>
    </location>
</feature>
<evidence type="ECO:0008006" key="7">
    <source>
        <dbReference type="Google" id="ProtNLM"/>
    </source>
</evidence>
<feature type="region of interest" description="Disordered" evidence="1">
    <location>
        <begin position="2504"/>
        <end position="2549"/>
    </location>
</feature>
<feature type="region of interest" description="Disordered" evidence="1">
    <location>
        <begin position="1"/>
        <end position="84"/>
    </location>
</feature>
<evidence type="ECO:0000313" key="5">
    <source>
        <dbReference type="EMBL" id="KAF2755319.1"/>
    </source>
</evidence>
<feature type="compositionally biased region" description="Polar residues" evidence="1">
    <location>
        <begin position="313"/>
        <end position="323"/>
    </location>
</feature>
<dbReference type="InterPro" id="IPR025614">
    <property type="entry name" value="Cell_morpho_N"/>
</dbReference>
<organism evidence="5 6">
    <name type="scientific">Pseudovirgaria hyperparasitica</name>
    <dbReference type="NCBI Taxonomy" id="470096"/>
    <lineage>
        <taxon>Eukaryota</taxon>
        <taxon>Fungi</taxon>
        <taxon>Dikarya</taxon>
        <taxon>Ascomycota</taxon>
        <taxon>Pezizomycotina</taxon>
        <taxon>Dothideomycetes</taxon>
        <taxon>Dothideomycetes incertae sedis</taxon>
        <taxon>Acrospermales</taxon>
        <taxon>Acrospermaceae</taxon>
        <taxon>Pseudovirgaria</taxon>
    </lineage>
</organism>
<feature type="region of interest" description="Disordered" evidence="1">
    <location>
        <begin position="2426"/>
        <end position="2454"/>
    </location>
</feature>
<dbReference type="InterPro" id="IPR029473">
    <property type="entry name" value="MOR2-PAG1_mid"/>
</dbReference>
<feature type="compositionally biased region" description="Polar residues" evidence="1">
    <location>
        <begin position="1"/>
        <end position="10"/>
    </location>
</feature>
<evidence type="ECO:0000259" key="2">
    <source>
        <dbReference type="Pfam" id="PF14222"/>
    </source>
</evidence>
<sequence>MSASLPSQARQHAGGASHHPELQSVSSVPPVPSIPAHEPVVNRGRALTSSSRNASPRARTPVATSSKAGPSPDSGGIERKPSISYGHHRNTSIVHGIQHSRNTSFVNSPATSPLSPQMIAAAGGGSFSAFDGPTMAIDEARDHHMVTGSIVGQNGTSKHIHQASLPTAEHAPTSHRRPERMLSSRTKRDAHNRSQSRSHPSQDLKTVGEYALHHLFNAFVGQADQKINRCVSEPSKPEPRVELICGPGVDQNFDQLISALGHIARQKPKPLTDTLMFWRKAKAEEVIQAKNDLNRMPRSHTPGFNGLARRNTEPVNGNPDPTSPTNTIALISEQATERQLALIQAERRSTVSIYILCRVLMEIIGQTTLDAITPDMAGRLEDIIFAQLAQADPESLEESPLRHANWVIFGQLLGVMDSINVGSVSRRYLESLNSPSLSVKGTALLIKGMRYLRLDTSSESKWHRSCDFMTALGRFFADAHGQPVKYAYCQLFKELLLPVAARAKLEFNEPKWRAFFEILRPRVSNLISKPKHWHEAYPLQAAMLCTAPADLFASQWLAAALSCQSRLKERASRAISLRSICRLVWTYLYRLGTDSSNTAVKKLDEIIRMVFVPGKRSYLSTEPMIAEPIIQLIRFIGFRHQDYCFRTIIFPLMNADQISSEKYLRVESLEPERMVIGIRAFLAIMGDLEKGEQPPFPTSFDSDPYTGFPEMPSLPNSPRPPVVMPPKSSFVKEERLSRPVILTEFDEIAKESYARFCRILGDIAVMCDVTFGGQAVLDEKFAVPTPKTPMAEAFNFTRRDEYQNSPDFRAGFYDLLHVSVQALPRCLPSQTQFSVVLNLLCTGTAHVRKDIAQSSAQSLKAIARQAHPHHLSYAQLVTLGFARFIFNFDDRYSTMSDGGMLGPAHIENTLKLYVELLEIWIEDIRSKKKKVANASVDDFVASKRGAGLDQTALSHHADEVESHGLFFLCSPARRVRSYAIKVLRLVTEFDTALNFSNTARIILLMEGSPDKVLNVHDEKLSLAERSRLQRGMRKSNSHSTLIELCTSETTYDFTLWFKVFPNLAKMCFELSQITAALTRDIVCGRLIQLQRTIATLADGQRASPYPGFEPGANRSVNRLASTSPELVIEQWKLYLIFACTTMMSIGGPQNTVVLVSQHTRKSSRSSQKSSNKVQTADELFARVLPFLSASNPSIREAAVIGLGSINVQIYRTLLECLAGHVTTCSEEAKLRLAPHQRTMSSPRRSRRTDHLRTEITHVYKLTARFLEEPSIRNDPDILVNLVTYAKDLRLFLNDAEVQAEWEFQKLRTHYCGLMEELFEGINKTADPLSWMPFQARKAAFSLMEDWCGFSPNPSQVRQREDQMRRSVLDRDDLTNKGIATAAMEIEKRNLRTAALSAMAALCGGPLSITTDSKVTLTFDFARILSWIEMIFNDASDRTRATGRKALNNLIIHNADHPRLVSLMIDKCYMATSSKALESYFEVVTQVLFENDTISLPFWKVLSAGLHTLGHENNHLRAKSLRLLRIMEERHGRNSKLQELDISISDKTIAVYKDAQFQASRRLALTHPDLAFHVFSEFSSHFNSLLPDHQRNMVAAMLPWIQTIELQLDPSGGPAVGSYMILSNMFEITVRSGNALHNEIQALWQALATGPHAGNVQLILDFFIFLCLEKREQNFVDYARQIVVYLSSTPAGSKVVEFLLLQINPRAMLFEKKEAMPPPFEITPLPYMADLSAVLPSSSKQYNFTLGMLCLILLVDLVVPPVQIAREHIPLLLEVIIILWDYHIPLVQDQAREMLIHLIHEQVLSKIEDGDEYVDKRPIEDFIEAIRRSDASLIWAYEANNGKSEEDNAHDRIPEGMNYVTNEVVRVFDIKYPGIQEEWGKVTLNWATSCHVRHLACRSIQAFRSILSFLDQGMLADIFARLSNTISDDANELQIFTMEILITIRKIIEYLQKDDLIRYPQLFWTACACLNTVHESEFMESMLMLDKLLDKMDLSDPATVQTLLDAKPEKWEGMFDGLSSLLYKGVRSSVCLDRTLRLLQRLVTLPSNELVGDDSRLAFVIFANLPRFLQVFDAGEIYHTTSLVAEQLATVANTQGHSNLCAILEHFAAQRYRNEHDFLAQAVSALSTAFFPELEFRVLTLLISLLASKLTWVKINTMQLLCMLIPHIDMRRAEIVSKGPDLISPLLRLLQTEYCPNALEVLDLVMDISGTTTPLDKAHMRMSMAGSHTTREFRKEYEKTASLYGIPEETGWSIPMPAVRSLETRANVSAVWATCAPADNSEEAHVITPKIEFRNEESPFSPAFAAESRTATMTSEHHPDDGHMGELVLKLDSLDDFFGDDDDDGGDLTPNIPGHSPVTTFSHSALDVRENIYDQQTLPILHKSLERNASVSSFQSGFADHRGPRDPAIMTPTAFSSTAAALQVGPPAPRPGLHSRSITSPASTLPQRTPPGGGTFLDETEELFSDDETLVARPGGPDKPFFLETMIRPMAAGARSGFNRGIRRLTGGNAEAKERERSKEMVRREAQEMSPQVPKVPDFYLNRDPKSAEM</sequence>
<evidence type="ECO:0000259" key="4">
    <source>
        <dbReference type="Pfam" id="PF14228"/>
    </source>
</evidence>
<dbReference type="InterPro" id="IPR016024">
    <property type="entry name" value="ARM-type_fold"/>
</dbReference>
<dbReference type="Pfam" id="PF14228">
    <property type="entry name" value="MOR2-PAG1_mid"/>
    <property type="match status" value="3"/>
</dbReference>
<dbReference type="InterPro" id="IPR039867">
    <property type="entry name" value="Furry/Tao3/Mor2"/>
</dbReference>
<dbReference type="GO" id="GO:0000902">
    <property type="term" value="P:cell morphogenesis"/>
    <property type="evidence" value="ECO:0007669"/>
    <property type="project" value="InterPro"/>
</dbReference>
<dbReference type="SUPFAM" id="SSF48371">
    <property type="entry name" value="ARM repeat"/>
    <property type="match status" value="2"/>
</dbReference>
<dbReference type="GO" id="GO:0030427">
    <property type="term" value="C:site of polarized growth"/>
    <property type="evidence" value="ECO:0007669"/>
    <property type="project" value="TreeGrafter"/>
</dbReference>
<feature type="compositionally biased region" description="Basic and acidic residues" evidence="1">
    <location>
        <begin position="179"/>
        <end position="192"/>
    </location>
</feature>
<dbReference type="GO" id="GO:0005938">
    <property type="term" value="C:cell cortex"/>
    <property type="evidence" value="ECO:0007669"/>
    <property type="project" value="TreeGrafter"/>
</dbReference>
<accession>A0A6A6VZK9</accession>
<dbReference type="PANTHER" id="PTHR12295:SF30">
    <property type="entry name" value="PROTEIN FURRY"/>
    <property type="match status" value="1"/>
</dbReference>
<dbReference type="OrthoDB" id="6287725at2759"/>
<feature type="domain" description="Cell morphogenesis protein N-terminal" evidence="2">
    <location>
        <begin position="346"/>
        <end position="921"/>
    </location>
</feature>
<dbReference type="GeneID" id="54491171"/>
<feature type="compositionally biased region" description="Polar residues" evidence="1">
    <location>
        <begin position="2435"/>
        <end position="2446"/>
    </location>
</feature>
<feature type="compositionally biased region" description="Basic and acidic residues" evidence="1">
    <location>
        <begin position="2510"/>
        <end position="2526"/>
    </location>
</feature>
<dbReference type="Pfam" id="PF14225">
    <property type="entry name" value="MOR2-PAG1_C"/>
    <property type="match status" value="1"/>
</dbReference>
<dbReference type="Proteomes" id="UP000799437">
    <property type="component" value="Unassembled WGS sequence"/>
</dbReference>
<feature type="domain" description="Cell morphogenesis central region" evidence="4">
    <location>
        <begin position="1443"/>
        <end position="1673"/>
    </location>
</feature>
<gene>
    <name evidence="5" type="ORF">EJ05DRAFT_97917</name>
</gene>
<name>A0A6A6VZK9_9PEZI</name>
<feature type="domain" description="Cell morphogenesis central region" evidence="4">
    <location>
        <begin position="1165"/>
        <end position="1438"/>
    </location>
</feature>
<feature type="region of interest" description="Disordered" evidence="1">
    <location>
        <begin position="294"/>
        <end position="323"/>
    </location>
</feature>
<evidence type="ECO:0000256" key="1">
    <source>
        <dbReference type="SAM" id="MobiDB-lite"/>
    </source>
</evidence>
<evidence type="ECO:0000313" key="6">
    <source>
        <dbReference type="Proteomes" id="UP000799437"/>
    </source>
</evidence>
<evidence type="ECO:0000259" key="3">
    <source>
        <dbReference type="Pfam" id="PF14225"/>
    </source>
</evidence>
<protein>
    <recommendedName>
        <fullName evidence="7">Cell morphogenesis protein-like protein</fullName>
    </recommendedName>
</protein>
<dbReference type="Pfam" id="PF14222">
    <property type="entry name" value="MOR2-PAG1_N"/>
    <property type="match status" value="1"/>
</dbReference>
<keyword evidence="6" id="KW-1185">Reference proteome</keyword>
<reference evidence="5" key="1">
    <citation type="journal article" date="2020" name="Stud. Mycol.">
        <title>101 Dothideomycetes genomes: a test case for predicting lifestyles and emergence of pathogens.</title>
        <authorList>
            <person name="Haridas S."/>
            <person name="Albert R."/>
            <person name="Binder M."/>
            <person name="Bloem J."/>
            <person name="Labutti K."/>
            <person name="Salamov A."/>
            <person name="Andreopoulos B."/>
            <person name="Baker S."/>
            <person name="Barry K."/>
            <person name="Bills G."/>
            <person name="Bluhm B."/>
            <person name="Cannon C."/>
            <person name="Castanera R."/>
            <person name="Culley D."/>
            <person name="Daum C."/>
            <person name="Ezra D."/>
            <person name="Gonzalez J."/>
            <person name="Henrissat B."/>
            <person name="Kuo A."/>
            <person name="Liang C."/>
            <person name="Lipzen A."/>
            <person name="Lutzoni F."/>
            <person name="Magnuson J."/>
            <person name="Mondo S."/>
            <person name="Nolan M."/>
            <person name="Ohm R."/>
            <person name="Pangilinan J."/>
            <person name="Park H.-J."/>
            <person name="Ramirez L."/>
            <person name="Alfaro M."/>
            <person name="Sun H."/>
            <person name="Tritt A."/>
            <person name="Yoshinaga Y."/>
            <person name="Zwiers L.-H."/>
            <person name="Turgeon B."/>
            <person name="Goodwin S."/>
            <person name="Spatafora J."/>
            <person name="Crous P."/>
            <person name="Grigoriev I."/>
        </authorList>
    </citation>
    <scope>NUCLEOTIDE SEQUENCE</scope>
    <source>
        <strain evidence="5">CBS 121739</strain>
    </source>
</reference>
<dbReference type="EMBL" id="ML996577">
    <property type="protein sequence ID" value="KAF2755319.1"/>
    <property type="molecule type" value="Genomic_DNA"/>
</dbReference>